<dbReference type="OrthoDB" id="45037at2"/>
<evidence type="ECO:0000256" key="5">
    <source>
        <dbReference type="ARBA" id="ARBA00023136"/>
    </source>
</evidence>
<organism evidence="7 8">
    <name type="scientific">Geodermatophilus obscurus</name>
    <dbReference type="NCBI Taxonomy" id="1861"/>
    <lineage>
        <taxon>Bacteria</taxon>
        <taxon>Bacillati</taxon>
        <taxon>Actinomycetota</taxon>
        <taxon>Actinomycetes</taxon>
        <taxon>Geodermatophilales</taxon>
        <taxon>Geodermatophilaceae</taxon>
        <taxon>Geodermatophilus</taxon>
    </lineage>
</organism>
<evidence type="ECO:0000313" key="7">
    <source>
        <dbReference type="EMBL" id="SFN85997.1"/>
    </source>
</evidence>
<feature type="transmembrane region" description="Helical" evidence="6">
    <location>
        <begin position="208"/>
        <end position="226"/>
    </location>
</feature>
<evidence type="ECO:0000313" key="8">
    <source>
        <dbReference type="Proteomes" id="UP000183642"/>
    </source>
</evidence>
<evidence type="ECO:0000256" key="2">
    <source>
        <dbReference type="ARBA" id="ARBA00022475"/>
    </source>
</evidence>
<dbReference type="PANTHER" id="PTHR47089:SF1">
    <property type="entry name" value="GUANOSINE ABC TRANSPORTER PERMEASE PROTEIN NUPP"/>
    <property type="match status" value="1"/>
</dbReference>
<evidence type="ECO:0000256" key="1">
    <source>
        <dbReference type="ARBA" id="ARBA00004651"/>
    </source>
</evidence>
<evidence type="ECO:0000256" key="6">
    <source>
        <dbReference type="SAM" id="Phobius"/>
    </source>
</evidence>
<feature type="transmembrane region" description="Helical" evidence="6">
    <location>
        <begin position="126"/>
        <end position="151"/>
    </location>
</feature>
<feature type="transmembrane region" description="Helical" evidence="6">
    <location>
        <begin position="78"/>
        <end position="97"/>
    </location>
</feature>
<gene>
    <name evidence="7" type="ORF">SAMN05660359_00297</name>
</gene>
<sequence length="362" mass="36835">MSAPVLTEEPGAPATASPGIGTRLLRGVLPYVLALVLAFVVSGIVIVALGYDVVGAYRTILTTSFRTGFGFTETLTKWVPLTLLALGFTIPLAVNRFNIGGEGQLLVGATAAAGVGIVHADLPAAVLLPLVIVAGVLSGALWAGIAAFLMGRFRVNEILSTVLLNFVSFQVLDYVATEVWSDPAAGVAATQRVGAGALLPDVGGPPGVHAGILLAVLVTLVTIVVTRRTAAGFELRAAGTNPRAAGINGIRVEKVAVLALITGGALGGLAGALEVSGVHGRALEGMQSNFLLIGIIVGLIARGSALWVPVVAFGIAILEVGASSMQRTVGVPAEMVLIIEALILIFLLLSDVIAGRLARRAA</sequence>
<comment type="subcellular location">
    <subcellularLocation>
        <location evidence="1">Cell membrane</location>
        <topology evidence="1">Multi-pass membrane protein</topology>
    </subcellularLocation>
</comment>
<dbReference type="RefSeq" id="WP_075011736.1">
    <property type="nucleotide sequence ID" value="NZ_FOWE01000001.1"/>
</dbReference>
<keyword evidence="3 6" id="KW-0812">Transmembrane</keyword>
<name>A0A1I5CGG1_9ACTN</name>
<proteinExistence type="predicted"/>
<evidence type="ECO:0000256" key="4">
    <source>
        <dbReference type="ARBA" id="ARBA00022989"/>
    </source>
</evidence>
<dbReference type="GO" id="GO:0005886">
    <property type="term" value="C:plasma membrane"/>
    <property type="evidence" value="ECO:0007669"/>
    <property type="project" value="UniProtKB-SubCell"/>
</dbReference>
<feature type="transmembrane region" description="Helical" evidence="6">
    <location>
        <begin position="158"/>
        <end position="176"/>
    </location>
</feature>
<dbReference type="InterPro" id="IPR001851">
    <property type="entry name" value="ABC_transp_permease"/>
</dbReference>
<keyword evidence="5 6" id="KW-0472">Membrane</keyword>
<dbReference type="PANTHER" id="PTHR47089">
    <property type="entry name" value="ABC TRANSPORTER, PERMEASE PROTEIN"/>
    <property type="match status" value="1"/>
</dbReference>
<dbReference type="Pfam" id="PF02653">
    <property type="entry name" value="BPD_transp_2"/>
    <property type="match status" value="1"/>
</dbReference>
<accession>A0A1I5CGG1</accession>
<protein>
    <submittedName>
        <fullName evidence="7">Nucleoside ABC transporter membrane protein</fullName>
    </submittedName>
</protein>
<feature type="transmembrane region" description="Helical" evidence="6">
    <location>
        <begin position="290"/>
        <end position="317"/>
    </location>
</feature>
<keyword evidence="4 6" id="KW-1133">Transmembrane helix</keyword>
<reference evidence="8" key="1">
    <citation type="submission" date="2016-10" db="EMBL/GenBank/DDBJ databases">
        <authorList>
            <person name="Varghese N."/>
            <person name="Submissions S."/>
        </authorList>
    </citation>
    <scope>NUCLEOTIDE SEQUENCE [LARGE SCALE GENOMIC DNA]</scope>
    <source>
        <strain evidence="8">DSM 43161</strain>
    </source>
</reference>
<feature type="transmembrane region" description="Helical" evidence="6">
    <location>
        <begin position="337"/>
        <end position="358"/>
    </location>
</feature>
<keyword evidence="8" id="KW-1185">Reference proteome</keyword>
<keyword evidence="2" id="KW-1003">Cell membrane</keyword>
<dbReference type="EMBL" id="FOWE01000001">
    <property type="protein sequence ID" value="SFN85997.1"/>
    <property type="molecule type" value="Genomic_DNA"/>
</dbReference>
<dbReference type="Proteomes" id="UP000183642">
    <property type="component" value="Unassembled WGS sequence"/>
</dbReference>
<dbReference type="GO" id="GO:0022857">
    <property type="term" value="F:transmembrane transporter activity"/>
    <property type="evidence" value="ECO:0007669"/>
    <property type="project" value="InterPro"/>
</dbReference>
<dbReference type="AlphaFoldDB" id="A0A1I5CGG1"/>
<dbReference type="CDD" id="cd06580">
    <property type="entry name" value="TM_PBP1_transp_TpRbsC_like"/>
    <property type="match status" value="1"/>
</dbReference>
<evidence type="ECO:0000256" key="3">
    <source>
        <dbReference type="ARBA" id="ARBA00022692"/>
    </source>
</evidence>
<feature type="transmembrane region" description="Helical" evidence="6">
    <location>
        <begin position="28"/>
        <end position="51"/>
    </location>
</feature>